<keyword evidence="2" id="KW-1185">Reference proteome</keyword>
<evidence type="ECO:0008006" key="3">
    <source>
        <dbReference type="Google" id="ProtNLM"/>
    </source>
</evidence>
<evidence type="ECO:0000313" key="2">
    <source>
        <dbReference type="Proteomes" id="UP000605670"/>
    </source>
</evidence>
<protein>
    <recommendedName>
        <fullName evidence="3">Excreted virulence factor EspC, type VII ESX diderm</fullName>
    </recommendedName>
</protein>
<reference evidence="1" key="1">
    <citation type="journal article" date="2014" name="Int. J. Syst. Evol. Microbiol.">
        <title>Complete genome sequence of Corynebacterium casei LMG S-19264T (=DSM 44701T), isolated from a smear-ripened cheese.</title>
        <authorList>
            <consortium name="US DOE Joint Genome Institute (JGI-PGF)"/>
            <person name="Walter F."/>
            <person name="Albersmeier A."/>
            <person name="Kalinowski J."/>
            <person name="Ruckert C."/>
        </authorList>
    </citation>
    <scope>NUCLEOTIDE SEQUENCE</scope>
    <source>
        <strain evidence="1">CGMCC 1.12160</strain>
    </source>
</reference>
<gene>
    <name evidence="1" type="ORF">GCM10011366_17380</name>
</gene>
<dbReference type="AlphaFoldDB" id="A0A917BKY7"/>
<evidence type="ECO:0000313" key="1">
    <source>
        <dbReference type="EMBL" id="GGF50017.1"/>
    </source>
</evidence>
<proteinExistence type="predicted"/>
<dbReference type="Proteomes" id="UP000605670">
    <property type="component" value="Unassembled WGS sequence"/>
</dbReference>
<comment type="caution">
    <text evidence="1">The sequence shown here is derived from an EMBL/GenBank/DDBJ whole genome shotgun (WGS) entry which is preliminary data.</text>
</comment>
<dbReference type="RefSeq" id="WP_188429884.1">
    <property type="nucleotide sequence ID" value="NZ_BAABKH010000001.1"/>
</dbReference>
<organism evidence="1 2">
    <name type="scientific">Ornithinimicrobium tianjinense</name>
    <dbReference type="NCBI Taxonomy" id="1195761"/>
    <lineage>
        <taxon>Bacteria</taxon>
        <taxon>Bacillati</taxon>
        <taxon>Actinomycetota</taxon>
        <taxon>Actinomycetes</taxon>
        <taxon>Micrococcales</taxon>
        <taxon>Ornithinimicrobiaceae</taxon>
        <taxon>Ornithinimicrobium</taxon>
    </lineage>
</organism>
<sequence>MGTGTMQVDVNVDVDTDALGAAAVRLTRVAETVEGIGRCVRQRCDAAAEGAGGAQLSGALTVLGRVLAATLARSADATRLVGAATGVAAADYRTVEEALVARWTGGGRP</sequence>
<reference evidence="1" key="2">
    <citation type="submission" date="2020-09" db="EMBL/GenBank/DDBJ databases">
        <authorList>
            <person name="Sun Q."/>
            <person name="Zhou Y."/>
        </authorList>
    </citation>
    <scope>NUCLEOTIDE SEQUENCE</scope>
    <source>
        <strain evidence="1">CGMCC 1.12160</strain>
    </source>
</reference>
<dbReference type="EMBL" id="BMEM01000002">
    <property type="protein sequence ID" value="GGF50017.1"/>
    <property type="molecule type" value="Genomic_DNA"/>
</dbReference>
<accession>A0A917BKY7</accession>
<name>A0A917BKY7_9MICO</name>